<protein>
    <submittedName>
        <fullName evidence="3">Efflux transporter outer membrane subunit</fullName>
    </submittedName>
</protein>
<comment type="subcellular location">
    <subcellularLocation>
        <location evidence="2">Cell outer membrane</location>
        <topology evidence="2">Lipid-anchor</topology>
    </subcellularLocation>
</comment>
<evidence type="ECO:0000313" key="3">
    <source>
        <dbReference type="EMBL" id="WEJ62640.1"/>
    </source>
</evidence>
<dbReference type="Proteomes" id="UP001222275">
    <property type="component" value="Chromosome"/>
</dbReference>
<dbReference type="PANTHER" id="PTHR30203">
    <property type="entry name" value="OUTER MEMBRANE CATION EFFLUX PROTEIN"/>
    <property type="match status" value="1"/>
</dbReference>
<evidence type="ECO:0000256" key="1">
    <source>
        <dbReference type="ARBA" id="ARBA00007613"/>
    </source>
</evidence>
<dbReference type="NCBIfam" id="TIGR01845">
    <property type="entry name" value="outer_NodT"/>
    <property type="match status" value="1"/>
</dbReference>
<organism evidence="3 4">
    <name type="scientific">Thiomicrorhabdus lithotrophica</name>
    <dbReference type="NCBI Taxonomy" id="2949997"/>
    <lineage>
        <taxon>Bacteria</taxon>
        <taxon>Pseudomonadati</taxon>
        <taxon>Pseudomonadota</taxon>
        <taxon>Gammaproteobacteria</taxon>
        <taxon>Thiotrichales</taxon>
        <taxon>Piscirickettsiaceae</taxon>
        <taxon>Thiomicrorhabdus</taxon>
    </lineage>
</organism>
<feature type="chain" id="PRO_5044951098" evidence="2">
    <location>
        <begin position="23"/>
        <end position="481"/>
    </location>
</feature>
<dbReference type="PANTHER" id="PTHR30203:SF33">
    <property type="entry name" value="BLR4455 PROTEIN"/>
    <property type="match status" value="1"/>
</dbReference>
<evidence type="ECO:0000313" key="4">
    <source>
        <dbReference type="Proteomes" id="UP001222275"/>
    </source>
</evidence>
<keyword evidence="4" id="KW-1185">Reference proteome</keyword>
<evidence type="ECO:0000256" key="2">
    <source>
        <dbReference type="RuleBase" id="RU362097"/>
    </source>
</evidence>
<keyword evidence="2" id="KW-0812">Transmembrane</keyword>
<keyword evidence="2" id="KW-0564">Palmitate</keyword>
<keyword evidence="2" id="KW-0732">Signal</keyword>
<dbReference type="InterPro" id="IPR003423">
    <property type="entry name" value="OMP_efflux"/>
</dbReference>
<keyword evidence="2" id="KW-1134">Transmembrane beta strand</keyword>
<accession>A0ABY8CDA5</accession>
<proteinExistence type="inferred from homology"/>
<dbReference type="RefSeq" id="WP_275594897.1">
    <property type="nucleotide sequence ID" value="NZ_CP102381.1"/>
</dbReference>
<dbReference type="Gene3D" id="1.20.1600.10">
    <property type="entry name" value="Outer membrane efflux proteins (OEP)"/>
    <property type="match status" value="1"/>
</dbReference>
<keyword evidence="2" id="KW-0472">Membrane</keyword>
<reference evidence="3 4" key="1">
    <citation type="submission" date="2022-06" db="EMBL/GenBank/DDBJ databases">
        <title>Thiomicrohabdus sp. nov, an obligately chemolithoautotrophic, sulfur-oxidizing bacterium isolated from beach of Guanyin Mountain. Amoy.</title>
        <authorList>
            <person name="Zhu H."/>
        </authorList>
    </citation>
    <scope>NUCLEOTIDE SEQUENCE [LARGE SCALE GENOMIC DNA]</scope>
    <source>
        <strain evidence="3 4">XGS-01</strain>
    </source>
</reference>
<dbReference type="Gene3D" id="2.20.200.10">
    <property type="entry name" value="Outer membrane efflux proteins (OEP)"/>
    <property type="match status" value="1"/>
</dbReference>
<comment type="similarity">
    <text evidence="1 2">Belongs to the outer membrane factor (OMF) (TC 1.B.17) family.</text>
</comment>
<dbReference type="InterPro" id="IPR010131">
    <property type="entry name" value="MdtP/NodT-like"/>
</dbReference>
<name>A0ABY8CDA5_9GAMM</name>
<dbReference type="SUPFAM" id="SSF56954">
    <property type="entry name" value="Outer membrane efflux proteins (OEP)"/>
    <property type="match status" value="1"/>
</dbReference>
<gene>
    <name evidence="3" type="ORF">NR989_11620</name>
</gene>
<dbReference type="PROSITE" id="PS51257">
    <property type="entry name" value="PROKAR_LIPOPROTEIN"/>
    <property type="match status" value="1"/>
</dbReference>
<dbReference type="Pfam" id="PF02321">
    <property type="entry name" value="OEP"/>
    <property type="match status" value="2"/>
</dbReference>
<keyword evidence="2" id="KW-0449">Lipoprotein</keyword>
<sequence length="481" mass="54211">MKRQFLLAPALVLLLSGCTSLAPEYKTPKAPIPDTYNQQPKNPHNVMRSEKITSTHWREYFSDPALQNLIADTLRENRDLKLATLRVQEYQAMYGIQHANRFPHIAASANVSRSLTPYDLNVTGTNLDSTKYQLVANLSVWEIDFWGRVQNLEEAALENYLSQESNQRAFQISLITQVVNGYLGLRELDQRLALTDKTIETRQESYRIFKRRYEIGATSELDLTQVETLLTQAKALKIQLEQLRDIQLQNLTFLVGKPINLQTETRYFDDILPFQELEPGLPSHLLTNRPDIVSAEHILRSATANIGAARAAFFPNITLTGYAGSASAELSGLFKSDSTTWGFVPQITLPIFTAGKNQANLDIANVRRNQAVANYEKTIQNAFREVSTALTNQKWLTQQLEVQAHILAIQKRRSHLAQLRYDNGATPYLEVLDAQRDLLASEQAFVQAKRTLYANQVSLYTALGGDTTATKDITPIQTKGQ</sequence>
<dbReference type="EMBL" id="CP102381">
    <property type="protein sequence ID" value="WEJ62640.1"/>
    <property type="molecule type" value="Genomic_DNA"/>
</dbReference>
<feature type="signal peptide" evidence="2">
    <location>
        <begin position="1"/>
        <end position="22"/>
    </location>
</feature>